<dbReference type="EMBL" id="CP053835">
    <property type="protein sequence ID" value="QKF77984.1"/>
    <property type="molecule type" value="Genomic_DNA"/>
</dbReference>
<name>A0AAE7BHI6_9BACT</name>
<organism evidence="2 3">
    <name type="scientific">Arcobacter defluvii</name>
    <dbReference type="NCBI Taxonomy" id="873191"/>
    <lineage>
        <taxon>Bacteria</taxon>
        <taxon>Pseudomonadati</taxon>
        <taxon>Campylobacterota</taxon>
        <taxon>Epsilonproteobacteria</taxon>
        <taxon>Campylobacterales</taxon>
        <taxon>Arcobacteraceae</taxon>
        <taxon>Arcobacter</taxon>
    </lineage>
</organism>
<reference evidence="2 3" key="1">
    <citation type="submission" date="2020-05" db="EMBL/GenBank/DDBJ databases">
        <title>Complete genome sequencing of Campylobacter and Arcobacter type strains.</title>
        <authorList>
            <person name="Miller W.G."/>
            <person name="Yee E."/>
        </authorList>
    </citation>
    <scope>NUCLEOTIDE SEQUENCE [LARGE SCALE GENOMIC DNA]</scope>
    <source>
        <strain evidence="2 3">LMG 25694</strain>
    </source>
</reference>
<feature type="domain" description="WYL" evidence="1">
    <location>
        <begin position="112"/>
        <end position="170"/>
    </location>
</feature>
<protein>
    <submittedName>
        <fullName evidence="2">Transcriptional regulator, YafY family</fullName>
    </submittedName>
</protein>
<dbReference type="InterPro" id="IPR026881">
    <property type="entry name" value="WYL_dom"/>
</dbReference>
<dbReference type="PROSITE" id="PS52050">
    <property type="entry name" value="WYL"/>
    <property type="match status" value="1"/>
</dbReference>
<dbReference type="KEGG" id="adz:ADFLV_1968"/>
<sequence length="281" mass="33545">MVEQFDTTDRIIQLDFKEYIIPLFNDDTIYYNHSEKCFSAKYPFLQSSLLNSEELATIAILKNKSKDKFTDEELSFNTEKLFEKLEDSLKNSIYKLPSIESIEENQTDIIKVKNAIKTKTKIECIYNDKKRELYPLKILNLDSFWYLINYDLEYNEIRRYHLNSIKEVELQDIEFEFDEEIISGFDNAINAYFEPHVKPFAIELFLDKKVSKYFLRKPINQTQRVLKTYEDESIDIEVFITDFMEIIPLIQSYLPHIMIISPDELNKIIKSNLEEYFSKTT</sequence>
<dbReference type="AlphaFoldDB" id="A0AAE7BHI6"/>
<evidence type="ECO:0000313" key="3">
    <source>
        <dbReference type="Proteomes" id="UP000503313"/>
    </source>
</evidence>
<accession>A0AAE7BHI6</accession>
<dbReference type="Proteomes" id="UP000503313">
    <property type="component" value="Chromosome"/>
</dbReference>
<proteinExistence type="predicted"/>
<evidence type="ECO:0000259" key="1">
    <source>
        <dbReference type="Pfam" id="PF13280"/>
    </source>
</evidence>
<gene>
    <name evidence="2" type="ORF">ADFLV_1968</name>
</gene>
<dbReference type="Pfam" id="PF13280">
    <property type="entry name" value="WYL"/>
    <property type="match status" value="1"/>
</dbReference>
<keyword evidence="3" id="KW-1185">Reference proteome</keyword>
<evidence type="ECO:0000313" key="2">
    <source>
        <dbReference type="EMBL" id="QKF77984.1"/>
    </source>
</evidence>